<dbReference type="RefSeq" id="WP_168869827.1">
    <property type="nucleotide sequence ID" value="NZ_JABAIA010000001.1"/>
</dbReference>
<protein>
    <submittedName>
        <fullName evidence="2">NAD(P)-binding domain-containing protein</fullName>
    </submittedName>
</protein>
<dbReference type="SUPFAM" id="SSF51905">
    <property type="entry name" value="FAD/NAD(P)-binding domain"/>
    <property type="match status" value="2"/>
</dbReference>
<dbReference type="GO" id="GO:0004497">
    <property type="term" value="F:monooxygenase activity"/>
    <property type="evidence" value="ECO:0007669"/>
    <property type="project" value="TreeGrafter"/>
</dbReference>
<dbReference type="InterPro" id="IPR050982">
    <property type="entry name" value="Auxin_biosynth/cation_transpt"/>
</dbReference>
<evidence type="ECO:0000313" key="3">
    <source>
        <dbReference type="Proteomes" id="UP000570474"/>
    </source>
</evidence>
<sequence>MEYDVIIIGGGQSALAVAYYLRRTSLHYLLLDSEARPGGSWQHGWHSLSLFSPALWSSLPGVLMPGGQQYYPSRDETVHYLQEYETRYQFPVQRPVKVLQVEKQADRYRLDTTAGTYYARTVVSATGSFVNPYIPDIPGKERFRGSLLHSSSYQSPEIFSNQRVAVVGEGNSGAQILADLAPTADTLWITKQPPTFLPDDIDGKYLFDAATMQYEAMQQGKDFQRPSLGQIVMVPPVKAARDKGVYQHYLPAFDYFYEDGIAWQNGRKETVDAVIFCTGFRPALAHLLPLGIIQPNGKINTRGTAAADMPGLWLVGYGQWTGFASATLIGVGRTARKTAEEINAYLQGN</sequence>
<gene>
    <name evidence="2" type="ORF">HGH92_05975</name>
</gene>
<comment type="caution">
    <text evidence="2">The sequence shown here is derived from an EMBL/GenBank/DDBJ whole genome shotgun (WGS) entry which is preliminary data.</text>
</comment>
<organism evidence="2 3">
    <name type="scientific">Chitinophaga varians</name>
    <dbReference type="NCBI Taxonomy" id="2202339"/>
    <lineage>
        <taxon>Bacteria</taxon>
        <taxon>Pseudomonadati</taxon>
        <taxon>Bacteroidota</taxon>
        <taxon>Chitinophagia</taxon>
        <taxon>Chitinophagales</taxon>
        <taxon>Chitinophagaceae</taxon>
        <taxon>Chitinophaga</taxon>
    </lineage>
</organism>
<dbReference type="GO" id="GO:0050660">
    <property type="term" value="F:flavin adenine dinucleotide binding"/>
    <property type="evidence" value="ECO:0007669"/>
    <property type="project" value="TreeGrafter"/>
</dbReference>
<dbReference type="Pfam" id="PF13738">
    <property type="entry name" value="Pyr_redox_3"/>
    <property type="match status" value="1"/>
</dbReference>
<keyword evidence="1" id="KW-0560">Oxidoreductase</keyword>
<dbReference type="InterPro" id="IPR036188">
    <property type="entry name" value="FAD/NAD-bd_sf"/>
</dbReference>
<dbReference type="PANTHER" id="PTHR43539">
    <property type="entry name" value="FLAVIN-BINDING MONOOXYGENASE-LIKE PROTEIN (AFU_ORTHOLOGUE AFUA_4G09220)"/>
    <property type="match status" value="1"/>
</dbReference>
<accession>A0A847RQ52</accession>
<dbReference type="AlphaFoldDB" id="A0A847RQ52"/>
<proteinExistence type="predicted"/>
<dbReference type="PRINTS" id="PR00469">
    <property type="entry name" value="PNDRDTASEII"/>
</dbReference>
<dbReference type="Gene3D" id="3.50.50.60">
    <property type="entry name" value="FAD/NAD(P)-binding domain"/>
    <property type="match status" value="1"/>
</dbReference>
<dbReference type="PRINTS" id="PR00368">
    <property type="entry name" value="FADPNR"/>
</dbReference>
<dbReference type="NCBIfam" id="NF040505">
    <property type="entry name" value="ArsO_flavin_mono"/>
    <property type="match status" value="1"/>
</dbReference>
<evidence type="ECO:0000313" key="2">
    <source>
        <dbReference type="EMBL" id="NLR63844.1"/>
    </source>
</evidence>
<dbReference type="Proteomes" id="UP000570474">
    <property type="component" value="Unassembled WGS sequence"/>
</dbReference>
<dbReference type="EMBL" id="JABAIA010000001">
    <property type="protein sequence ID" value="NLR63844.1"/>
    <property type="molecule type" value="Genomic_DNA"/>
</dbReference>
<name>A0A847RQ52_9BACT</name>
<evidence type="ECO:0000256" key="1">
    <source>
        <dbReference type="ARBA" id="ARBA00023002"/>
    </source>
</evidence>
<keyword evidence="3" id="KW-1185">Reference proteome</keyword>
<dbReference type="PANTHER" id="PTHR43539:SF78">
    <property type="entry name" value="FLAVIN-CONTAINING MONOOXYGENASE"/>
    <property type="match status" value="1"/>
</dbReference>
<reference evidence="2 3" key="1">
    <citation type="submission" date="2020-04" db="EMBL/GenBank/DDBJ databases">
        <authorList>
            <person name="Yin C."/>
        </authorList>
    </citation>
    <scope>NUCLEOTIDE SEQUENCE [LARGE SCALE GENOMIC DNA]</scope>
    <source>
        <strain evidence="2 3">Ae27</strain>
    </source>
</reference>